<protein>
    <submittedName>
        <fullName evidence="1">Uncharacterized protein</fullName>
    </submittedName>
</protein>
<gene>
    <name evidence="1" type="ORF">GSPATT00008513001</name>
</gene>
<dbReference type="OrthoDB" id="10385009at2759"/>
<dbReference type="RefSeq" id="XP_001439431.1">
    <property type="nucleotide sequence ID" value="XM_001439394.1"/>
</dbReference>
<reference evidence="1 2" key="1">
    <citation type="journal article" date="2006" name="Nature">
        <title>Global trends of whole-genome duplications revealed by the ciliate Paramecium tetraurelia.</title>
        <authorList>
            <consortium name="Genoscope"/>
            <person name="Aury J.-M."/>
            <person name="Jaillon O."/>
            <person name="Duret L."/>
            <person name="Noel B."/>
            <person name="Jubin C."/>
            <person name="Porcel B.M."/>
            <person name="Segurens B."/>
            <person name="Daubin V."/>
            <person name="Anthouard V."/>
            <person name="Aiach N."/>
            <person name="Arnaiz O."/>
            <person name="Billaut A."/>
            <person name="Beisson J."/>
            <person name="Blanc I."/>
            <person name="Bouhouche K."/>
            <person name="Camara F."/>
            <person name="Duharcourt S."/>
            <person name="Guigo R."/>
            <person name="Gogendeau D."/>
            <person name="Katinka M."/>
            <person name="Keller A.-M."/>
            <person name="Kissmehl R."/>
            <person name="Klotz C."/>
            <person name="Koll F."/>
            <person name="Le Moue A."/>
            <person name="Lepere C."/>
            <person name="Malinsky S."/>
            <person name="Nowacki M."/>
            <person name="Nowak J.K."/>
            <person name="Plattner H."/>
            <person name="Poulain J."/>
            <person name="Ruiz F."/>
            <person name="Serrano V."/>
            <person name="Zagulski M."/>
            <person name="Dessen P."/>
            <person name="Betermier M."/>
            <person name="Weissenbach J."/>
            <person name="Scarpelli C."/>
            <person name="Schachter V."/>
            <person name="Sperling L."/>
            <person name="Meyer E."/>
            <person name="Cohen J."/>
            <person name="Wincker P."/>
        </authorList>
    </citation>
    <scope>NUCLEOTIDE SEQUENCE [LARGE SCALE GENOMIC DNA]</scope>
    <source>
        <strain evidence="1 2">Stock d4-2</strain>
    </source>
</reference>
<dbReference type="AlphaFoldDB" id="A0CML7"/>
<evidence type="ECO:0000313" key="1">
    <source>
        <dbReference type="EMBL" id="CAK72034.1"/>
    </source>
</evidence>
<name>A0CML7_PARTE</name>
<dbReference type="InParanoid" id="A0CML7"/>
<sequence>MTKDYNILYTFHKKLYGTIKEFVSQMLYKSELCSYTKSVSFEQIIQNRWSNEIFANK</sequence>
<keyword evidence="2" id="KW-1185">Reference proteome</keyword>
<organism evidence="1 2">
    <name type="scientific">Paramecium tetraurelia</name>
    <dbReference type="NCBI Taxonomy" id="5888"/>
    <lineage>
        <taxon>Eukaryota</taxon>
        <taxon>Sar</taxon>
        <taxon>Alveolata</taxon>
        <taxon>Ciliophora</taxon>
        <taxon>Intramacronucleata</taxon>
        <taxon>Oligohymenophorea</taxon>
        <taxon>Peniculida</taxon>
        <taxon>Parameciidae</taxon>
        <taxon>Paramecium</taxon>
    </lineage>
</organism>
<dbReference type="KEGG" id="ptm:GSPATT00008513001"/>
<accession>A0CML7</accession>
<dbReference type="EMBL" id="CT868108">
    <property type="protein sequence ID" value="CAK72034.1"/>
    <property type="molecule type" value="Genomic_DNA"/>
</dbReference>
<dbReference type="GeneID" id="5025216"/>
<evidence type="ECO:0000313" key="2">
    <source>
        <dbReference type="Proteomes" id="UP000000600"/>
    </source>
</evidence>
<dbReference type="HOGENOM" id="CLU_3000555_0_0_1"/>
<proteinExistence type="predicted"/>
<dbReference type="Proteomes" id="UP000000600">
    <property type="component" value="Unassembled WGS sequence"/>
</dbReference>